<evidence type="ECO:0000313" key="2">
    <source>
        <dbReference type="Proteomes" id="UP000029381"/>
    </source>
</evidence>
<dbReference type="Proteomes" id="UP000029381">
    <property type="component" value="Unassembled WGS sequence"/>
</dbReference>
<dbReference type="Gene3D" id="3.40.50.1000">
    <property type="entry name" value="HAD superfamily/HAD-like"/>
    <property type="match status" value="1"/>
</dbReference>
<organism evidence="1 2">
    <name type="scientific">Tetragenococcus muriaticus 3MR10-3</name>
    <dbReference type="NCBI Taxonomy" id="1302648"/>
    <lineage>
        <taxon>Bacteria</taxon>
        <taxon>Bacillati</taxon>
        <taxon>Bacillota</taxon>
        <taxon>Bacilli</taxon>
        <taxon>Lactobacillales</taxon>
        <taxon>Enterococcaceae</taxon>
        <taxon>Tetragenococcus</taxon>
    </lineage>
</organism>
<dbReference type="EMBL" id="JPVT01000103">
    <property type="protein sequence ID" value="KFN91323.1"/>
    <property type="molecule type" value="Genomic_DNA"/>
</dbReference>
<dbReference type="GO" id="GO:0016787">
    <property type="term" value="F:hydrolase activity"/>
    <property type="evidence" value="ECO:0007669"/>
    <property type="project" value="UniProtKB-KW"/>
</dbReference>
<dbReference type="InterPro" id="IPR023214">
    <property type="entry name" value="HAD_sf"/>
</dbReference>
<dbReference type="Pfam" id="PF13242">
    <property type="entry name" value="Hydrolase_like"/>
    <property type="match status" value="1"/>
</dbReference>
<dbReference type="PATRIC" id="fig|1302648.3.peg.1032"/>
<comment type="caution">
    <text evidence="1">The sequence shown here is derived from an EMBL/GenBank/DDBJ whole genome shotgun (WGS) entry which is preliminary data.</text>
</comment>
<reference evidence="1 2" key="1">
    <citation type="submission" date="2014-08" db="EMBL/GenBank/DDBJ databases">
        <title>Genome sequence of Tetragenococcus muriaticus.</title>
        <authorList>
            <person name="Chuea-nongthon C."/>
            <person name="Rodtong S."/>
            <person name="Yongsawatdigul J."/>
            <person name="Steele J.L."/>
            <person name="Liu X.-y."/>
            <person name="Speers J."/>
            <person name="Glasner J.D."/>
            <person name="Neeno-Eckwall E.C."/>
        </authorList>
    </citation>
    <scope>NUCLEOTIDE SEQUENCE [LARGE SCALE GENOMIC DNA]</scope>
    <source>
        <strain evidence="1 2">3MR10-3</strain>
    </source>
</reference>
<dbReference type="AlphaFoldDB" id="A0A091CD21"/>
<protein>
    <submittedName>
        <fullName evidence="1">HAD subfamily IIIA hydrolase</fullName>
    </submittedName>
</protein>
<gene>
    <name evidence="1" type="ORF">TMU3MR103_1064</name>
</gene>
<dbReference type="InterPro" id="IPR036412">
    <property type="entry name" value="HAD-like_sf"/>
</dbReference>
<keyword evidence="2" id="KW-1185">Reference proteome</keyword>
<dbReference type="SUPFAM" id="SSF56784">
    <property type="entry name" value="HAD-like"/>
    <property type="match status" value="1"/>
</dbReference>
<proteinExistence type="predicted"/>
<name>A0A091CD21_9ENTE</name>
<sequence length="99" mass="11365">MANKLGISYVARALKPLPVGINKACKQLDVSKTEVVMVGDQLMTDIKAANSAKVRSILVQPVVNTDGWKTRFNRFFERKIMRYLQKRNPEVMKWRGEIK</sequence>
<accession>A0A091CD21</accession>
<keyword evidence="1" id="KW-0378">Hydrolase</keyword>
<evidence type="ECO:0000313" key="1">
    <source>
        <dbReference type="EMBL" id="KFN91323.1"/>
    </source>
</evidence>